<reference evidence="1 2" key="2">
    <citation type="journal article" date="2021" name="Microorganisms">
        <title>The Ever-Expanding Pseudomonas Genus: Description of 43 New Species and Partition of the Pseudomonas putida Group.</title>
        <authorList>
            <person name="Girard L."/>
            <person name="Lood C."/>
            <person name="Hofte M."/>
            <person name="Vandamme P."/>
            <person name="Rokni-Zadeh H."/>
            <person name="van Noort V."/>
            <person name="Lavigne R."/>
            <person name="De Mot R."/>
        </authorList>
    </citation>
    <scope>NUCLEOTIDE SEQUENCE [LARGE SCALE GENOMIC DNA]</scope>
    <source>
        <strain evidence="1 2">RW8P3</strain>
    </source>
</reference>
<proteinExistence type="predicted"/>
<dbReference type="Proteomes" id="UP000634530">
    <property type="component" value="Chromosome"/>
</dbReference>
<dbReference type="AlphaFoldDB" id="A0A9E6TSG8"/>
<evidence type="ECO:0000313" key="2">
    <source>
        <dbReference type="Proteomes" id="UP000634530"/>
    </source>
</evidence>
<accession>A0A9E6TSG8</accession>
<dbReference type="EMBL" id="CP077093">
    <property type="protein sequence ID" value="QXI28155.1"/>
    <property type="molecule type" value="Genomic_DNA"/>
</dbReference>
<sequence length="89" mass="9809">MALARSRRLGIADLLGFDIETKRKKGVYFPSGRAFGAMTDSRSTAFFPPIVAHRADESFPRIACRATEKRESAIYDAISKVFDIALASP</sequence>
<organism evidence="1 2">
    <name type="scientific">Pseudomonas vanderleydeniana</name>
    <dbReference type="NCBI Taxonomy" id="2745495"/>
    <lineage>
        <taxon>Bacteria</taxon>
        <taxon>Pseudomonadati</taxon>
        <taxon>Pseudomonadota</taxon>
        <taxon>Gammaproteobacteria</taxon>
        <taxon>Pseudomonadales</taxon>
        <taxon>Pseudomonadaceae</taxon>
        <taxon>Pseudomonas</taxon>
    </lineage>
</organism>
<name>A0A9E6TSG8_9PSED</name>
<evidence type="ECO:0000313" key="1">
    <source>
        <dbReference type="EMBL" id="QXI28155.1"/>
    </source>
</evidence>
<dbReference type="RefSeq" id="WP_186686764.1">
    <property type="nucleotide sequence ID" value="NZ_CP077093.1"/>
</dbReference>
<protein>
    <submittedName>
        <fullName evidence="1">Uncharacterized protein</fullName>
    </submittedName>
</protein>
<dbReference type="KEGG" id="pvw:HU752_030465"/>
<reference evidence="1 2" key="1">
    <citation type="journal article" date="2020" name="Microorganisms">
        <title>Reliable Identification of Environmental Pseudomonas Isolates Using the rpoD Gene.</title>
        <authorList>
            <consortium name="The Broad Institute Genome Sequencing Platform"/>
            <person name="Girard L."/>
            <person name="Lood C."/>
            <person name="Rokni-Zadeh H."/>
            <person name="van Noort V."/>
            <person name="Lavigne R."/>
            <person name="De Mot R."/>
        </authorList>
    </citation>
    <scope>NUCLEOTIDE SEQUENCE [LARGE SCALE GENOMIC DNA]</scope>
    <source>
        <strain evidence="1 2">RW8P3</strain>
    </source>
</reference>
<gene>
    <name evidence="1" type="ORF">HU752_030465</name>
</gene>
<keyword evidence="2" id="KW-1185">Reference proteome</keyword>